<dbReference type="Proteomes" id="UP001597094">
    <property type="component" value="Unassembled WGS sequence"/>
</dbReference>
<sequence>MKQLLLLMHLMFSSAVFAQNAVERIINKEHEAGHFNASILVVKDGKVVSKLNRGYANMQFAVPITNSTRFPVASLTKTFTAILALQLYEKSLLQLSDKVSKYVSGLPPACESITVSDLLTHLSGLKNEPLAAYSSPYSTSAYVEKFVSKNHEAKPDSFNYNNVDYILLTYVLEKASGKKFKDLLQDNILTPLHLTNTGVLAEATIIPNLAYGYHNYTYGEGTSQDTLYNDPLVYLSNYAGAGAVYSTTEDLYKLVQGLKTNKLLSKKTTALLLNKPHGKAYIPYARGYPTLGFYFNDRTFAKPVLERRGSINGFNSLLLFDQDFSKVIIILANTDTGDLELIGDKVYQAMDELK</sequence>
<dbReference type="GO" id="GO:0016787">
    <property type="term" value="F:hydrolase activity"/>
    <property type="evidence" value="ECO:0007669"/>
    <property type="project" value="UniProtKB-KW"/>
</dbReference>
<evidence type="ECO:0000256" key="1">
    <source>
        <dbReference type="SAM" id="SignalP"/>
    </source>
</evidence>
<gene>
    <name evidence="3" type="ORF">ACFQ2O_21090</name>
</gene>
<dbReference type="EMBL" id="JBHTLD010000359">
    <property type="protein sequence ID" value="MFD1188717.1"/>
    <property type="molecule type" value="Genomic_DNA"/>
</dbReference>
<dbReference type="SUPFAM" id="SSF56601">
    <property type="entry name" value="beta-lactamase/transpeptidase-like"/>
    <property type="match status" value="1"/>
</dbReference>
<keyword evidence="3" id="KW-0378">Hydrolase</keyword>
<dbReference type="Pfam" id="PF00144">
    <property type="entry name" value="Beta-lactamase"/>
    <property type="match status" value="1"/>
</dbReference>
<comment type="caution">
    <text evidence="3">The sequence shown here is derived from an EMBL/GenBank/DDBJ whole genome shotgun (WGS) entry which is preliminary data.</text>
</comment>
<dbReference type="Gene3D" id="3.40.710.10">
    <property type="entry name" value="DD-peptidase/beta-lactamase superfamily"/>
    <property type="match status" value="1"/>
</dbReference>
<evidence type="ECO:0000259" key="2">
    <source>
        <dbReference type="Pfam" id="PF00144"/>
    </source>
</evidence>
<reference evidence="4" key="1">
    <citation type="journal article" date="2019" name="Int. J. Syst. Evol. Microbiol.">
        <title>The Global Catalogue of Microorganisms (GCM) 10K type strain sequencing project: providing services to taxonomists for standard genome sequencing and annotation.</title>
        <authorList>
            <consortium name="The Broad Institute Genomics Platform"/>
            <consortium name="The Broad Institute Genome Sequencing Center for Infectious Disease"/>
            <person name="Wu L."/>
            <person name="Ma J."/>
        </authorList>
    </citation>
    <scope>NUCLEOTIDE SEQUENCE [LARGE SCALE GENOMIC DNA]</scope>
    <source>
        <strain evidence="4">JCM 31319</strain>
    </source>
</reference>
<dbReference type="InterPro" id="IPR001466">
    <property type="entry name" value="Beta-lactam-related"/>
</dbReference>
<protein>
    <submittedName>
        <fullName evidence="3">Serine hydrolase domain-containing protein</fullName>
        <ecNumber evidence="3">3.-.-.-</ecNumber>
    </submittedName>
</protein>
<accession>A0ABW3SWD7</accession>
<dbReference type="EC" id="3.-.-.-" evidence="3"/>
<dbReference type="RefSeq" id="WP_377532761.1">
    <property type="nucleotide sequence ID" value="NZ_JBHTLD010000359.1"/>
</dbReference>
<name>A0ABW3SWD7_9BACT</name>
<proteinExistence type="predicted"/>
<dbReference type="InterPro" id="IPR050491">
    <property type="entry name" value="AmpC-like"/>
</dbReference>
<evidence type="ECO:0000313" key="4">
    <source>
        <dbReference type="Proteomes" id="UP001597094"/>
    </source>
</evidence>
<keyword evidence="4" id="KW-1185">Reference proteome</keyword>
<feature type="chain" id="PRO_5046793629" evidence="1">
    <location>
        <begin position="19"/>
        <end position="354"/>
    </location>
</feature>
<feature type="domain" description="Beta-lactamase-related" evidence="2">
    <location>
        <begin position="32"/>
        <end position="338"/>
    </location>
</feature>
<organism evidence="3 4">
    <name type="scientific">Pontibacter rugosus</name>
    <dbReference type="NCBI Taxonomy" id="1745966"/>
    <lineage>
        <taxon>Bacteria</taxon>
        <taxon>Pseudomonadati</taxon>
        <taxon>Bacteroidota</taxon>
        <taxon>Cytophagia</taxon>
        <taxon>Cytophagales</taxon>
        <taxon>Hymenobacteraceae</taxon>
        <taxon>Pontibacter</taxon>
    </lineage>
</organism>
<feature type="signal peptide" evidence="1">
    <location>
        <begin position="1"/>
        <end position="18"/>
    </location>
</feature>
<evidence type="ECO:0000313" key="3">
    <source>
        <dbReference type="EMBL" id="MFD1188717.1"/>
    </source>
</evidence>
<dbReference type="InterPro" id="IPR012338">
    <property type="entry name" value="Beta-lactam/transpept-like"/>
</dbReference>
<dbReference type="PANTHER" id="PTHR46825:SF9">
    <property type="entry name" value="BETA-LACTAMASE-RELATED DOMAIN-CONTAINING PROTEIN"/>
    <property type="match status" value="1"/>
</dbReference>
<keyword evidence="1" id="KW-0732">Signal</keyword>
<dbReference type="PANTHER" id="PTHR46825">
    <property type="entry name" value="D-ALANYL-D-ALANINE-CARBOXYPEPTIDASE/ENDOPEPTIDASE AMPH"/>
    <property type="match status" value="1"/>
</dbReference>